<keyword evidence="7" id="KW-0808">Transferase</keyword>
<evidence type="ECO:0000256" key="2">
    <source>
        <dbReference type="ARBA" id="ARBA00005369"/>
    </source>
</evidence>
<evidence type="ECO:0000256" key="4">
    <source>
        <dbReference type="ARBA" id="ARBA00013346"/>
    </source>
</evidence>
<dbReference type="CDD" id="cd02440">
    <property type="entry name" value="AdoMet_MTases"/>
    <property type="match status" value="1"/>
</dbReference>
<protein>
    <recommendedName>
        <fullName evidence="4 9">Protein-L-isoaspartate O-methyltransferase</fullName>
        <ecNumber evidence="3 9">2.1.1.77</ecNumber>
    </recommendedName>
</protein>
<dbReference type="SUPFAM" id="SSF53335">
    <property type="entry name" value="S-adenosyl-L-methionine-dependent methyltransferases"/>
    <property type="match status" value="1"/>
</dbReference>
<evidence type="ECO:0000256" key="8">
    <source>
        <dbReference type="ARBA" id="ARBA00022691"/>
    </source>
</evidence>
<dbReference type="PANTHER" id="PTHR11579:SF0">
    <property type="entry name" value="PROTEIN-L-ISOASPARTATE(D-ASPARTATE) O-METHYLTRANSFERASE"/>
    <property type="match status" value="1"/>
</dbReference>
<keyword evidence="12" id="KW-1185">Reference proteome</keyword>
<evidence type="ECO:0000256" key="10">
    <source>
        <dbReference type="SAM" id="MobiDB-lite"/>
    </source>
</evidence>
<proteinExistence type="inferred from homology"/>
<keyword evidence="5" id="KW-0963">Cytoplasm</keyword>
<dbReference type="PANTHER" id="PTHR11579">
    <property type="entry name" value="PROTEIN-L-ISOASPARTATE O-METHYLTRANSFERASE"/>
    <property type="match status" value="1"/>
</dbReference>
<evidence type="ECO:0000313" key="11">
    <source>
        <dbReference type="EMBL" id="BDI05500.1"/>
    </source>
</evidence>
<name>A0ABN6PNQ9_9BURK</name>
<comment type="subcellular location">
    <subcellularLocation>
        <location evidence="1">Cytoplasm</location>
    </subcellularLocation>
</comment>
<evidence type="ECO:0000256" key="7">
    <source>
        <dbReference type="ARBA" id="ARBA00022679"/>
    </source>
</evidence>
<feature type="region of interest" description="Disordered" evidence="10">
    <location>
        <begin position="1"/>
        <end position="68"/>
    </location>
</feature>
<evidence type="ECO:0000256" key="6">
    <source>
        <dbReference type="ARBA" id="ARBA00022603"/>
    </source>
</evidence>
<feature type="compositionally biased region" description="Low complexity" evidence="10">
    <location>
        <begin position="46"/>
        <end position="55"/>
    </location>
</feature>
<comment type="similarity">
    <text evidence="2">Belongs to the methyltransferase superfamily. L-isoaspartyl/D-aspartyl protein methyltransferase family.</text>
</comment>
<keyword evidence="6" id="KW-0489">Methyltransferase</keyword>
<evidence type="ECO:0000256" key="9">
    <source>
        <dbReference type="NCBIfam" id="TIGR00080"/>
    </source>
</evidence>
<evidence type="ECO:0000256" key="5">
    <source>
        <dbReference type="ARBA" id="ARBA00022490"/>
    </source>
</evidence>
<evidence type="ECO:0000313" key="12">
    <source>
        <dbReference type="Proteomes" id="UP001057498"/>
    </source>
</evidence>
<dbReference type="Gene3D" id="3.40.50.150">
    <property type="entry name" value="Vaccinia Virus protein VP39"/>
    <property type="match status" value="1"/>
</dbReference>
<dbReference type="Pfam" id="PF01135">
    <property type="entry name" value="PCMT"/>
    <property type="match status" value="1"/>
</dbReference>
<evidence type="ECO:0000256" key="1">
    <source>
        <dbReference type="ARBA" id="ARBA00004496"/>
    </source>
</evidence>
<dbReference type="Proteomes" id="UP001057498">
    <property type="component" value="Chromosome"/>
</dbReference>
<evidence type="ECO:0000256" key="3">
    <source>
        <dbReference type="ARBA" id="ARBA00011890"/>
    </source>
</evidence>
<dbReference type="EC" id="2.1.1.77" evidence="3 9"/>
<keyword evidence="8" id="KW-0949">S-adenosyl-L-methionine</keyword>
<dbReference type="InterPro" id="IPR029063">
    <property type="entry name" value="SAM-dependent_MTases_sf"/>
</dbReference>
<dbReference type="EMBL" id="AP025730">
    <property type="protein sequence ID" value="BDI05500.1"/>
    <property type="molecule type" value="Genomic_DNA"/>
</dbReference>
<dbReference type="InterPro" id="IPR000682">
    <property type="entry name" value="PCMT"/>
</dbReference>
<organism evidence="11 12">
    <name type="scientific">Sphaerotilus microaerophilus</name>
    <dbReference type="NCBI Taxonomy" id="2914710"/>
    <lineage>
        <taxon>Bacteria</taxon>
        <taxon>Pseudomonadati</taxon>
        <taxon>Pseudomonadota</taxon>
        <taxon>Betaproteobacteria</taxon>
        <taxon>Burkholderiales</taxon>
        <taxon>Sphaerotilaceae</taxon>
        <taxon>Sphaerotilus</taxon>
    </lineage>
</organism>
<dbReference type="NCBIfam" id="TIGR00080">
    <property type="entry name" value="pimt"/>
    <property type="match status" value="1"/>
</dbReference>
<reference evidence="11" key="1">
    <citation type="submission" date="2022-04" db="EMBL/GenBank/DDBJ databases">
        <title>Whole genome sequence of Sphaerotilus sp. FB-5.</title>
        <authorList>
            <person name="Takeda M."/>
            <person name="Narihara S."/>
            <person name="Akimoto M."/>
            <person name="Akimoto R."/>
            <person name="Nishiyashiki S."/>
            <person name="Murakami T."/>
        </authorList>
    </citation>
    <scope>NUCLEOTIDE SEQUENCE</scope>
    <source>
        <strain evidence="11">FB-5</strain>
    </source>
</reference>
<gene>
    <name evidence="11" type="primary">pcm_2</name>
    <name evidence="11" type="ORF">CATMQ487_24700</name>
</gene>
<sequence>MTAPEAPRRRRFPLQLGDTQPTLRRLVGPGPVGGEHLPAVQARGRAPAALSSAPVSAPPSAPTSAPLPGVPPATAVPAGVPAGVDPAQPPAASAVITSAPVARPPLRRSGLPPWPEAIAEGATARLRMVERLRQAGCADEDVLRAMGHVARHHFIDAALAPQAYEDTSLPIGLGQTISKPSVVARMLALLRARPEGSDLGRVLEIGTGCGYQAAVLVLLARQVYSVERLRGLYDRARENLAPTRPSHLRLVYGDGRLGHGPNAPYDGIIAAAGGQELPGAWLEQLAPGGRLVAPVHDARLGGQVLLVVDRRADGSYVEQRHEPVRFVPLESGISDHGTP</sequence>
<dbReference type="NCBIfam" id="NF001453">
    <property type="entry name" value="PRK00312.1"/>
    <property type="match status" value="1"/>
</dbReference>
<accession>A0ABN6PNQ9</accession>